<dbReference type="OrthoDB" id="5989727at2759"/>
<sequence>MNRGGKNNGIYAAETILKQRTKEGKVWYLMKWKGYSPRYNTWEPEENVLDDRLLKAYRKRLAESKGKLKRKKSKHTEGEQPEEKSELDVDVEGNDSSNETAVDDDESRDEGQSTSADQQITDVTKKCRKRRKGNDAETATSPIECDKENTETKETSQAAMSTDDVSLETPQEEAPCEPNEDVGESSEVNPVESVTEEEPPPSTRAEPAISSVAEPTSSAVNLSDCIPVKAESPPAQKSPDTSTVSIREDHTLQDHKVLEHQPKQQDKKSVLSKSSHFDFLANSIIITDVTTDRGTVTVKECSAYGDFFGPEAGKS</sequence>
<accession>A0A913Y5R7</accession>
<dbReference type="EnsemblMetazoa" id="XM_021059575.2">
    <property type="protein sequence ID" value="XP_020915234.1"/>
    <property type="gene ID" value="LOC110252745"/>
</dbReference>
<dbReference type="PROSITE" id="PS00598">
    <property type="entry name" value="CHROMO_1"/>
    <property type="match status" value="1"/>
</dbReference>
<evidence type="ECO:0000313" key="5">
    <source>
        <dbReference type="EnsemblMetazoa" id="XP_020915234.1"/>
    </source>
</evidence>
<dbReference type="GO" id="GO:0000122">
    <property type="term" value="P:negative regulation of transcription by RNA polymerase II"/>
    <property type="evidence" value="ECO:0007669"/>
    <property type="project" value="TreeGrafter"/>
</dbReference>
<dbReference type="GO" id="GO:0000785">
    <property type="term" value="C:chromatin"/>
    <property type="evidence" value="ECO:0007669"/>
    <property type="project" value="TreeGrafter"/>
</dbReference>
<dbReference type="OMA" id="MITIKEC"/>
<evidence type="ECO:0000313" key="6">
    <source>
        <dbReference type="Proteomes" id="UP000887567"/>
    </source>
</evidence>
<dbReference type="SMART" id="SM00298">
    <property type="entry name" value="CHROMO"/>
    <property type="match status" value="1"/>
</dbReference>
<dbReference type="GO" id="GO:0003682">
    <property type="term" value="F:chromatin binding"/>
    <property type="evidence" value="ECO:0007669"/>
    <property type="project" value="TreeGrafter"/>
</dbReference>
<feature type="compositionally biased region" description="Acidic residues" evidence="3">
    <location>
        <begin position="170"/>
        <end position="184"/>
    </location>
</feature>
<dbReference type="GO" id="GO:0035102">
    <property type="term" value="C:PRC1 complex"/>
    <property type="evidence" value="ECO:0007669"/>
    <property type="project" value="TreeGrafter"/>
</dbReference>
<evidence type="ECO:0000259" key="4">
    <source>
        <dbReference type="PROSITE" id="PS50013"/>
    </source>
</evidence>
<feature type="compositionally biased region" description="Polar residues" evidence="3">
    <location>
        <begin position="155"/>
        <end position="164"/>
    </location>
</feature>
<dbReference type="Pfam" id="PF00385">
    <property type="entry name" value="Chromo"/>
    <property type="match status" value="1"/>
</dbReference>
<dbReference type="Pfam" id="PF17218">
    <property type="entry name" value="CBX7_C"/>
    <property type="match status" value="1"/>
</dbReference>
<dbReference type="PANTHER" id="PTHR46389:SF3">
    <property type="entry name" value="POLYCOMB GROUP PROTEIN PC"/>
    <property type="match status" value="1"/>
</dbReference>
<dbReference type="KEGG" id="epa:110252745"/>
<evidence type="ECO:0000256" key="2">
    <source>
        <dbReference type="ARBA" id="ARBA00023242"/>
    </source>
</evidence>
<dbReference type="AlphaFoldDB" id="A0A913Y5R7"/>
<organism evidence="5 6">
    <name type="scientific">Exaiptasia diaphana</name>
    <name type="common">Tropical sea anemone</name>
    <name type="synonym">Aiptasia pulchella</name>
    <dbReference type="NCBI Taxonomy" id="2652724"/>
    <lineage>
        <taxon>Eukaryota</taxon>
        <taxon>Metazoa</taxon>
        <taxon>Cnidaria</taxon>
        <taxon>Anthozoa</taxon>
        <taxon>Hexacorallia</taxon>
        <taxon>Actiniaria</taxon>
        <taxon>Aiptasiidae</taxon>
        <taxon>Exaiptasia</taxon>
    </lineage>
</organism>
<dbReference type="GeneID" id="110252745"/>
<name>A0A913Y5R7_EXADI</name>
<dbReference type="InterPro" id="IPR052458">
    <property type="entry name" value="PcG_PRC1-like_component"/>
</dbReference>
<reference evidence="5" key="1">
    <citation type="submission" date="2022-11" db="UniProtKB">
        <authorList>
            <consortium name="EnsemblMetazoa"/>
        </authorList>
    </citation>
    <scope>IDENTIFICATION</scope>
</reference>
<feature type="compositionally biased region" description="Basic and acidic residues" evidence="3">
    <location>
        <begin position="75"/>
        <end position="87"/>
    </location>
</feature>
<dbReference type="CDD" id="cd18627">
    <property type="entry name" value="CD_polycomb_like"/>
    <property type="match status" value="1"/>
</dbReference>
<dbReference type="SUPFAM" id="SSF54160">
    <property type="entry name" value="Chromo domain-like"/>
    <property type="match status" value="1"/>
</dbReference>
<dbReference type="InterPro" id="IPR016197">
    <property type="entry name" value="Chromo-like_dom_sf"/>
</dbReference>
<feature type="region of interest" description="Disordered" evidence="3">
    <location>
        <begin position="63"/>
        <end position="249"/>
    </location>
</feature>
<feature type="domain" description="Chromo" evidence="4">
    <location>
        <begin position="11"/>
        <end position="69"/>
    </location>
</feature>
<evidence type="ECO:0000256" key="1">
    <source>
        <dbReference type="ARBA" id="ARBA00004123"/>
    </source>
</evidence>
<dbReference type="Proteomes" id="UP000887567">
    <property type="component" value="Unplaced"/>
</dbReference>
<protein>
    <recommendedName>
        <fullName evidence="4">Chromo domain-containing protein</fullName>
    </recommendedName>
</protein>
<feature type="compositionally biased region" description="Polar residues" evidence="3">
    <location>
        <begin position="112"/>
        <end position="122"/>
    </location>
</feature>
<keyword evidence="2" id="KW-0539">Nucleus</keyword>
<dbReference type="PROSITE" id="PS50013">
    <property type="entry name" value="CHROMO_2"/>
    <property type="match status" value="1"/>
</dbReference>
<feature type="compositionally biased region" description="Basic and acidic residues" evidence="3">
    <location>
        <begin position="144"/>
        <end position="154"/>
    </location>
</feature>
<dbReference type="InterPro" id="IPR033773">
    <property type="entry name" value="CBX7_C"/>
</dbReference>
<proteinExistence type="predicted"/>
<dbReference type="InterPro" id="IPR023780">
    <property type="entry name" value="Chromo_domain"/>
</dbReference>
<keyword evidence="6" id="KW-1185">Reference proteome</keyword>
<dbReference type="Gene3D" id="2.40.50.40">
    <property type="match status" value="1"/>
</dbReference>
<dbReference type="PANTHER" id="PTHR46389">
    <property type="entry name" value="POLYCOMB GROUP PROTEIN PC"/>
    <property type="match status" value="1"/>
</dbReference>
<dbReference type="RefSeq" id="XP_020915234.1">
    <property type="nucleotide sequence ID" value="XM_021059575.2"/>
</dbReference>
<evidence type="ECO:0000256" key="3">
    <source>
        <dbReference type="SAM" id="MobiDB-lite"/>
    </source>
</evidence>
<dbReference type="InterPro" id="IPR000953">
    <property type="entry name" value="Chromo/chromo_shadow_dom"/>
</dbReference>
<dbReference type="InterPro" id="IPR023779">
    <property type="entry name" value="Chromodomain_CS"/>
</dbReference>
<comment type="subcellular location">
    <subcellularLocation>
        <location evidence="1">Nucleus</location>
    </subcellularLocation>
</comment>